<organism evidence="2 3">
    <name type="scientific">Microtetraspora malaysiensis</name>
    <dbReference type="NCBI Taxonomy" id="161358"/>
    <lineage>
        <taxon>Bacteria</taxon>
        <taxon>Bacillati</taxon>
        <taxon>Actinomycetota</taxon>
        <taxon>Actinomycetes</taxon>
        <taxon>Streptosporangiales</taxon>
        <taxon>Streptosporangiaceae</taxon>
        <taxon>Microtetraspora</taxon>
    </lineage>
</organism>
<feature type="transmembrane region" description="Helical" evidence="1">
    <location>
        <begin position="397"/>
        <end position="414"/>
    </location>
</feature>
<feature type="transmembrane region" description="Helical" evidence="1">
    <location>
        <begin position="66"/>
        <end position="86"/>
    </location>
</feature>
<protein>
    <submittedName>
        <fullName evidence="2">Acyltransferase</fullName>
        <ecNumber evidence="2">2.3.1.-</ecNumber>
    </submittedName>
</protein>
<evidence type="ECO:0000256" key="1">
    <source>
        <dbReference type="SAM" id="Phobius"/>
    </source>
</evidence>
<feature type="transmembrane region" description="Helical" evidence="1">
    <location>
        <begin position="26"/>
        <end position="46"/>
    </location>
</feature>
<feature type="transmembrane region" description="Helical" evidence="1">
    <location>
        <begin position="371"/>
        <end position="391"/>
    </location>
</feature>
<dbReference type="GO" id="GO:0016746">
    <property type="term" value="F:acyltransferase activity"/>
    <property type="evidence" value="ECO:0007669"/>
    <property type="project" value="UniProtKB-KW"/>
</dbReference>
<keyword evidence="2" id="KW-0012">Acyltransferase</keyword>
<keyword evidence="2" id="KW-0808">Transferase</keyword>
<accession>A0ABW6T2A2</accession>
<dbReference type="RefSeq" id="WP_387417575.1">
    <property type="nucleotide sequence ID" value="NZ_JBIASD010000045.1"/>
</dbReference>
<feature type="transmembrane region" description="Helical" evidence="1">
    <location>
        <begin position="337"/>
        <end position="359"/>
    </location>
</feature>
<dbReference type="Proteomes" id="UP001602013">
    <property type="component" value="Unassembled WGS sequence"/>
</dbReference>
<proteinExistence type="predicted"/>
<feature type="transmembrane region" description="Helical" evidence="1">
    <location>
        <begin position="304"/>
        <end position="325"/>
    </location>
</feature>
<name>A0ABW6T2A2_9ACTN</name>
<comment type="caution">
    <text evidence="2">The sequence shown here is derived from an EMBL/GenBank/DDBJ whole genome shotgun (WGS) entry which is preliminary data.</text>
</comment>
<dbReference type="EMBL" id="JBIASD010000045">
    <property type="protein sequence ID" value="MFF3671394.1"/>
    <property type="molecule type" value="Genomic_DNA"/>
</dbReference>
<evidence type="ECO:0000313" key="2">
    <source>
        <dbReference type="EMBL" id="MFF3671394.1"/>
    </source>
</evidence>
<keyword evidence="3" id="KW-1185">Reference proteome</keyword>
<feature type="transmembrane region" description="Helical" evidence="1">
    <location>
        <begin position="107"/>
        <end position="125"/>
    </location>
</feature>
<keyword evidence="1" id="KW-0472">Membrane</keyword>
<reference evidence="2 3" key="1">
    <citation type="submission" date="2024-10" db="EMBL/GenBank/DDBJ databases">
        <title>The Natural Products Discovery Center: Release of the First 8490 Sequenced Strains for Exploring Actinobacteria Biosynthetic Diversity.</title>
        <authorList>
            <person name="Kalkreuter E."/>
            <person name="Kautsar S.A."/>
            <person name="Yang D."/>
            <person name="Bader C.D."/>
            <person name="Teijaro C.N."/>
            <person name="Fluegel L."/>
            <person name="Davis C.M."/>
            <person name="Simpson J.R."/>
            <person name="Lauterbach L."/>
            <person name="Steele A.D."/>
            <person name="Gui C."/>
            <person name="Meng S."/>
            <person name="Li G."/>
            <person name="Viehrig K."/>
            <person name="Ye F."/>
            <person name="Su P."/>
            <person name="Kiefer A.F."/>
            <person name="Nichols A."/>
            <person name="Cepeda A.J."/>
            <person name="Yan W."/>
            <person name="Fan B."/>
            <person name="Jiang Y."/>
            <person name="Adhikari A."/>
            <person name="Zheng C.-J."/>
            <person name="Schuster L."/>
            <person name="Cowan T.M."/>
            <person name="Smanski M.J."/>
            <person name="Chevrette M.G."/>
            <person name="De Carvalho L.P.S."/>
            <person name="Shen B."/>
        </authorList>
    </citation>
    <scope>NUCLEOTIDE SEQUENCE [LARGE SCALE GENOMIC DNA]</scope>
    <source>
        <strain evidence="2 3">NPDC002173</strain>
    </source>
</reference>
<keyword evidence="1" id="KW-0812">Transmembrane</keyword>
<sequence>MSLTMLPPSRAGVPPSPAHRDRFVDILRVFGMILVVVQHWTMPVLVYAGGRLSTGNALAGVPLITWISQVMPLVFFAGGAANAMSWRSARNKGRAPGLWVAGRLRRLAWPVLPLAFVWLPLPYILGAFDVPEQPVAVAARTVGQLLWFLAVYLLAVVTTPYLSRQPARRVLPALAAGAVLVDVVRFSGLEQAGYLNVLFVWLAVHQVGFLYAEGRLEWLRGGRALALSVAGFGMVAGMVAAGPYPPHMIGMPGAVSNMAPPSACMLALFVGQLGLAMLLRPALNRITRGGRVDTLLRVLAPRMMTLYLWHMTALVIVSGIAILGFGADTPEVGTASWWARIPLWLAALTVVLLALVGLFGRMEEPPGTASARIVVVGTLMIGAGLTTLMVTGFTVGLLPPLATCVLIAGLFVLTRRGAAWSGNPALTVPGRDPATASGALPG</sequence>
<feature type="transmembrane region" description="Helical" evidence="1">
    <location>
        <begin position="224"/>
        <end position="245"/>
    </location>
</feature>
<gene>
    <name evidence="2" type="ORF">ACFYXI_38005</name>
</gene>
<feature type="transmembrane region" description="Helical" evidence="1">
    <location>
        <begin position="170"/>
        <end position="188"/>
    </location>
</feature>
<keyword evidence="1" id="KW-1133">Transmembrane helix</keyword>
<evidence type="ECO:0000313" key="3">
    <source>
        <dbReference type="Proteomes" id="UP001602013"/>
    </source>
</evidence>
<feature type="transmembrane region" description="Helical" evidence="1">
    <location>
        <begin position="265"/>
        <end position="283"/>
    </location>
</feature>
<dbReference type="EC" id="2.3.1.-" evidence="2"/>
<feature type="transmembrane region" description="Helical" evidence="1">
    <location>
        <begin position="194"/>
        <end position="212"/>
    </location>
</feature>
<feature type="transmembrane region" description="Helical" evidence="1">
    <location>
        <begin position="145"/>
        <end position="163"/>
    </location>
</feature>